<name>A0AAD1AY16_9FLAO</name>
<dbReference type="GO" id="GO:0046872">
    <property type="term" value="F:metal ion binding"/>
    <property type="evidence" value="ECO:0007669"/>
    <property type="project" value="UniProtKB-KW"/>
</dbReference>
<keyword evidence="5" id="KW-1133">Transmembrane helix</keyword>
<accession>A0AAD1AY16</accession>
<reference evidence="7 8" key="1">
    <citation type="journal article" date="2014" name="ISME J.">
        <title>Swapping symbionts in spittlebugs: evolutionary replacement of a reduced genome symbiont.</title>
        <authorList>
            <person name="Koga R."/>
            <person name="Moran N.A."/>
        </authorList>
    </citation>
    <scope>NUCLEOTIDE SEQUENCE [LARGE SCALE GENOMIC DNA]</scope>
    <source>
        <strain evidence="7 8">PSPU</strain>
    </source>
</reference>
<dbReference type="KEGG" id="smup:SMPSPU_162"/>
<dbReference type="RefSeq" id="WP_041093905.1">
    <property type="nucleotide sequence ID" value="NZ_AP013293.1"/>
</dbReference>
<proteinExistence type="predicted"/>
<dbReference type="Gene3D" id="6.10.280.130">
    <property type="match status" value="1"/>
</dbReference>
<dbReference type="SUPFAM" id="SSF46626">
    <property type="entry name" value="Cytochrome c"/>
    <property type="match status" value="1"/>
</dbReference>
<dbReference type="PROSITE" id="PS51007">
    <property type="entry name" value="CYTC"/>
    <property type="match status" value="1"/>
</dbReference>
<keyword evidence="1 4" id="KW-0349">Heme</keyword>
<dbReference type="InterPro" id="IPR032858">
    <property type="entry name" value="CcoP_N"/>
</dbReference>
<evidence type="ECO:0000256" key="2">
    <source>
        <dbReference type="ARBA" id="ARBA00022723"/>
    </source>
</evidence>
<dbReference type="InterPro" id="IPR038414">
    <property type="entry name" value="CcoP_N_sf"/>
</dbReference>
<dbReference type="Proteomes" id="UP000031659">
    <property type="component" value="Chromosome"/>
</dbReference>
<keyword evidence="5" id="KW-0472">Membrane</keyword>
<dbReference type="GO" id="GO:0020037">
    <property type="term" value="F:heme binding"/>
    <property type="evidence" value="ECO:0007669"/>
    <property type="project" value="InterPro"/>
</dbReference>
<keyword evidence="5" id="KW-0812">Transmembrane</keyword>
<evidence type="ECO:0000313" key="7">
    <source>
        <dbReference type="EMBL" id="BAO66318.1"/>
    </source>
</evidence>
<dbReference type="EMBL" id="AP013293">
    <property type="protein sequence ID" value="BAO66318.1"/>
    <property type="molecule type" value="Genomic_DNA"/>
</dbReference>
<feature type="transmembrane region" description="Helical" evidence="5">
    <location>
        <begin position="106"/>
        <end position="127"/>
    </location>
</feature>
<evidence type="ECO:0000256" key="4">
    <source>
        <dbReference type="PROSITE-ProRule" id="PRU00433"/>
    </source>
</evidence>
<keyword evidence="2 4" id="KW-0479">Metal-binding</keyword>
<keyword evidence="3 4" id="KW-0408">Iron</keyword>
<dbReference type="InterPro" id="IPR036909">
    <property type="entry name" value="Cyt_c-like_dom_sf"/>
</dbReference>
<evidence type="ECO:0000256" key="3">
    <source>
        <dbReference type="ARBA" id="ARBA00023004"/>
    </source>
</evidence>
<feature type="domain" description="Cytochrome c" evidence="6">
    <location>
        <begin position="164"/>
        <end position="249"/>
    </location>
</feature>
<evidence type="ECO:0000256" key="5">
    <source>
        <dbReference type="SAM" id="Phobius"/>
    </source>
</evidence>
<evidence type="ECO:0000259" key="6">
    <source>
        <dbReference type="PROSITE" id="PS51007"/>
    </source>
</evidence>
<organism evidence="7 8">
    <name type="scientific">Candidatus Karelsulcia muelleri PSPU</name>
    <dbReference type="NCBI Taxonomy" id="1189303"/>
    <lineage>
        <taxon>Bacteria</taxon>
        <taxon>Pseudomonadati</taxon>
        <taxon>Bacteroidota</taxon>
        <taxon>Flavobacteriia</taxon>
        <taxon>Flavobacteriales</taxon>
        <taxon>Candidatus Karelsulcia</taxon>
    </lineage>
</organism>
<dbReference type="PANTHER" id="PTHR33751">
    <property type="entry name" value="CBB3-TYPE CYTOCHROME C OXIDASE SUBUNIT FIXP"/>
    <property type="match status" value="1"/>
</dbReference>
<feature type="transmembrane region" description="Helical" evidence="5">
    <location>
        <begin position="39"/>
        <end position="60"/>
    </location>
</feature>
<dbReference type="GO" id="GO:0009055">
    <property type="term" value="F:electron transfer activity"/>
    <property type="evidence" value="ECO:0007669"/>
    <property type="project" value="InterPro"/>
</dbReference>
<dbReference type="Pfam" id="PF13442">
    <property type="entry name" value="Cytochrome_CBB3"/>
    <property type="match status" value="1"/>
</dbReference>
<dbReference type="AlphaFoldDB" id="A0AAD1AY16"/>
<sequence>MLSKHPSLIKMFYSFFIIIFIFYVFLDGDFYYIKHPLSIIIYILLLIIIILSYYIDNIIINEKIYFINKNKNKNNFIYSKKIKKIDHGFDGILELDNKIPKWWKQIFIITIVMSTLYFFSFLFTNFANQQFEYKIAYKNQLKKIKEYEKKKPQANLDTVKFDKKFINDGKKLFNENCATCHNVDGGGNIGPNLTDDYWINHTEKTLIKNIFYIIWNGSKNNKVMRAFGASGEIKGNDIEKLSSYIYFINKKNKKPNNPKSPEGDKINFY</sequence>
<evidence type="ECO:0000313" key="8">
    <source>
        <dbReference type="Proteomes" id="UP000031659"/>
    </source>
</evidence>
<protein>
    <submittedName>
        <fullName evidence="7">Cytochrome c oxidase, cbb3-type, ccoP subunit</fullName>
    </submittedName>
</protein>
<dbReference type="InterPro" id="IPR009056">
    <property type="entry name" value="Cyt_c-like_dom"/>
</dbReference>
<evidence type="ECO:0000256" key="1">
    <source>
        <dbReference type="ARBA" id="ARBA00022617"/>
    </source>
</evidence>
<dbReference type="Gene3D" id="1.10.760.10">
    <property type="entry name" value="Cytochrome c-like domain"/>
    <property type="match status" value="1"/>
</dbReference>
<dbReference type="PANTHER" id="PTHR33751:SF1">
    <property type="entry name" value="CBB3-TYPE CYTOCHROME C OXIDASE SUBUNIT FIXP"/>
    <property type="match status" value="1"/>
</dbReference>
<dbReference type="Pfam" id="PF14715">
    <property type="entry name" value="FixP_N"/>
    <property type="match status" value="1"/>
</dbReference>
<feature type="transmembrane region" description="Helical" evidence="5">
    <location>
        <begin position="12"/>
        <end position="33"/>
    </location>
</feature>
<dbReference type="InterPro" id="IPR050597">
    <property type="entry name" value="Cytochrome_c_Oxidase_Subunit"/>
</dbReference>
<gene>
    <name evidence="7" type="primary">ccoP</name>
    <name evidence="7" type="ORF">SMPSPU_162</name>
</gene>